<dbReference type="Proteomes" id="UP000828390">
    <property type="component" value="Unassembled WGS sequence"/>
</dbReference>
<gene>
    <name evidence="1" type="ORF">DPMN_193455</name>
</gene>
<reference evidence="1" key="1">
    <citation type="journal article" date="2019" name="bioRxiv">
        <title>The Genome of the Zebra Mussel, Dreissena polymorpha: A Resource for Invasive Species Research.</title>
        <authorList>
            <person name="McCartney M.A."/>
            <person name="Auch B."/>
            <person name="Kono T."/>
            <person name="Mallez S."/>
            <person name="Zhang Y."/>
            <person name="Obille A."/>
            <person name="Becker A."/>
            <person name="Abrahante J.E."/>
            <person name="Garbe J."/>
            <person name="Badalamenti J.P."/>
            <person name="Herman A."/>
            <person name="Mangelson H."/>
            <person name="Liachko I."/>
            <person name="Sullivan S."/>
            <person name="Sone E.D."/>
            <person name="Koren S."/>
            <person name="Silverstein K.A.T."/>
            <person name="Beckman K.B."/>
            <person name="Gohl D.M."/>
        </authorList>
    </citation>
    <scope>NUCLEOTIDE SEQUENCE</scope>
    <source>
        <strain evidence="1">Duluth1</strain>
        <tissue evidence="1">Whole animal</tissue>
    </source>
</reference>
<evidence type="ECO:0000313" key="1">
    <source>
        <dbReference type="EMBL" id="KAH3690397.1"/>
    </source>
</evidence>
<comment type="caution">
    <text evidence="1">The sequence shown here is derived from an EMBL/GenBank/DDBJ whole genome shotgun (WGS) entry which is preliminary data.</text>
</comment>
<reference evidence="1" key="2">
    <citation type="submission" date="2020-11" db="EMBL/GenBank/DDBJ databases">
        <authorList>
            <person name="McCartney M.A."/>
            <person name="Auch B."/>
            <person name="Kono T."/>
            <person name="Mallez S."/>
            <person name="Becker A."/>
            <person name="Gohl D.M."/>
            <person name="Silverstein K.A.T."/>
            <person name="Koren S."/>
            <person name="Bechman K.B."/>
            <person name="Herman A."/>
            <person name="Abrahante J.E."/>
            <person name="Garbe J."/>
        </authorList>
    </citation>
    <scope>NUCLEOTIDE SEQUENCE</scope>
    <source>
        <strain evidence="1">Duluth1</strain>
        <tissue evidence="1">Whole animal</tissue>
    </source>
</reference>
<protein>
    <submittedName>
        <fullName evidence="1">Uncharacterized protein</fullName>
    </submittedName>
</protein>
<organism evidence="1 2">
    <name type="scientific">Dreissena polymorpha</name>
    <name type="common">Zebra mussel</name>
    <name type="synonym">Mytilus polymorpha</name>
    <dbReference type="NCBI Taxonomy" id="45954"/>
    <lineage>
        <taxon>Eukaryota</taxon>
        <taxon>Metazoa</taxon>
        <taxon>Spiralia</taxon>
        <taxon>Lophotrochozoa</taxon>
        <taxon>Mollusca</taxon>
        <taxon>Bivalvia</taxon>
        <taxon>Autobranchia</taxon>
        <taxon>Heteroconchia</taxon>
        <taxon>Euheterodonta</taxon>
        <taxon>Imparidentia</taxon>
        <taxon>Neoheterodontei</taxon>
        <taxon>Myida</taxon>
        <taxon>Dreissenoidea</taxon>
        <taxon>Dreissenidae</taxon>
        <taxon>Dreissena</taxon>
    </lineage>
</organism>
<evidence type="ECO:0000313" key="2">
    <source>
        <dbReference type="Proteomes" id="UP000828390"/>
    </source>
</evidence>
<keyword evidence="2" id="KW-1185">Reference proteome</keyword>
<dbReference type="EMBL" id="JAIWYP010000065">
    <property type="protein sequence ID" value="KAH3690397.1"/>
    <property type="molecule type" value="Genomic_DNA"/>
</dbReference>
<sequence>MYSTIRWVTAFQVSFRGIVEAHGFVYFTSDVAGRTIEMEKPALKIDNLPPFRHK</sequence>
<name>A0A9D4B5W2_DREPO</name>
<accession>A0A9D4B5W2</accession>
<proteinExistence type="predicted"/>
<dbReference type="AlphaFoldDB" id="A0A9D4B5W2"/>